<feature type="compositionally biased region" description="Basic and acidic residues" evidence="1">
    <location>
        <begin position="15"/>
        <end position="24"/>
    </location>
</feature>
<dbReference type="InterPro" id="IPR050784">
    <property type="entry name" value="IAP"/>
</dbReference>
<feature type="compositionally biased region" description="Polar residues" evidence="1">
    <location>
        <begin position="389"/>
        <end position="406"/>
    </location>
</feature>
<feature type="compositionally biased region" description="Basic and acidic residues" evidence="1">
    <location>
        <begin position="124"/>
        <end position="136"/>
    </location>
</feature>
<feature type="compositionally biased region" description="Polar residues" evidence="1">
    <location>
        <begin position="269"/>
        <end position="285"/>
    </location>
</feature>
<feature type="compositionally biased region" description="Basic and acidic residues" evidence="1">
    <location>
        <begin position="58"/>
        <end position="67"/>
    </location>
</feature>
<feature type="compositionally biased region" description="Basic and acidic residues" evidence="1">
    <location>
        <begin position="190"/>
        <end position="207"/>
    </location>
</feature>
<evidence type="ECO:0000313" key="2">
    <source>
        <dbReference type="EnsemblMetazoa" id="G19895.1:cds"/>
    </source>
</evidence>
<dbReference type="GO" id="GO:0005737">
    <property type="term" value="C:cytoplasm"/>
    <property type="evidence" value="ECO:0007669"/>
    <property type="project" value="TreeGrafter"/>
</dbReference>
<dbReference type="GO" id="GO:0005634">
    <property type="term" value="C:nucleus"/>
    <property type="evidence" value="ECO:0007669"/>
    <property type="project" value="TreeGrafter"/>
</dbReference>
<dbReference type="PANTHER" id="PTHR10044">
    <property type="entry name" value="INHIBITOR OF APOPTOSIS"/>
    <property type="match status" value="1"/>
</dbReference>
<protein>
    <submittedName>
        <fullName evidence="2">Uncharacterized protein</fullName>
    </submittedName>
</protein>
<dbReference type="Gene3D" id="1.10.8.10">
    <property type="entry name" value="DNA helicase RuvA subunit, C-terminal domain"/>
    <property type="match status" value="3"/>
</dbReference>
<sequence>MGGMVQHKTPYPEYRGIEKCTTHDSEDEDEDSPDLSHFHFTDTMGGMVQPKTPYPEYRGIEKCTTHDSDDEDSPDLSHFHFTDTMGGMVQHKTPYPEYRGIEKCTTHDSDDEGDTHPNVYAPRNAERINKKNREKLNAQPPHQQGPSQIRHTDQRRYRRKRYRPSSTQKETHQDHAYMQSPMVQKVPNKGVDRDRVRNVIERRLRDTDESETASSQKYTPMNQTPKADGDDWNRMAQVAKTTSKSGNIGPYSQSEDRYRRFHEQEEKPSSYNAQTSSMSKQIHNASSRSSRSPNSHHQGVHALMQSPIVQSVLNTGVDRNCVRTVVEKMLRETGNTYPNAEALMNAVLNYEQTRGASYCKNQGPPKNPQTDEHHNARRRPRSSGHQEEASQTQACMQSPMVQSVLNTGVDRDRVKNVIERRLRDKGNTYPNAEALMNAVLNYEHTSGKIDTSSSHHHGHPQNPQTDELCNGRRRSKSSTSNEGETMSAQKYTPMNQSPKADGNDCYRMAQVAKTTSKSGKAFPETLNKT</sequence>
<dbReference type="Proteomes" id="UP000005408">
    <property type="component" value="Unassembled WGS sequence"/>
</dbReference>
<feature type="region of interest" description="Disordered" evidence="1">
    <location>
        <begin position="356"/>
        <end position="408"/>
    </location>
</feature>
<evidence type="ECO:0000256" key="1">
    <source>
        <dbReference type="SAM" id="MobiDB-lite"/>
    </source>
</evidence>
<feature type="compositionally biased region" description="Basic and acidic residues" evidence="1">
    <location>
        <begin position="99"/>
        <end position="108"/>
    </location>
</feature>
<feature type="compositionally biased region" description="Basic and acidic residues" evidence="1">
    <location>
        <begin position="254"/>
        <end position="268"/>
    </location>
</feature>
<feature type="compositionally biased region" description="Polar residues" evidence="1">
    <location>
        <begin position="140"/>
        <end position="149"/>
    </location>
</feature>
<evidence type="ECO:0000313" key="3">
    <source>
        <dbReference type="Proteomes" id="UP000005408"/>
    </source>
</evidence>
<feature type="compositionally biased region" description="Polar residues" evidence="1">
    <location>
        <begin position="477"/>
        <end position="498"/>
    </location>
</feature>
<keyword evidence="3" id="KW-1185">Reference proteome</keyword>
<proteinExistence type="predicted"/>
<dbReference type="GO" id="GO:0043066">
    <property type="term" value="P:negative regulation of apoptotic process"/>
    <property type="evidence" value="ECO:0007669"/>
    <property type="project" value="TreeGrafter"/>
</dbReference>
<organism evidence="2 3">
    <name type="scientific">Magallana gigas</name>
    <name type="common">Pacific oyster</name>
    <name type="synonym">Crassostrea gigas</name>
    <dbReference type="NCBI Taxonomy" id="29159"/>
    <lineage>
        <taxon>Eukaryota</taxon>
        <taxon>Metazoa</taxon>
        <taxon>Spiralia</taxon>
        <taxon>Lophotrochozoa</taxon>
        <taxon>Mollusca</taxon>
        <taxon>Bivalvia</taxon>
        <taxon>Autobranchia</taxon>
        <taxon>Pteriomorphia</taxon>
        <taxon>Ostreida</taxon>
        <taxon>Ostreoidea</taxon>
        <taxon>Ostreidae</taxon>
        <taxon>Magallana</taxon>
    </lineage>
</organism>
<reference evidence="2" key="1">
    <citation type="submission" date="2022-08" db="UniProtKB">
        <authorList>
            <consortium name="EnsemblMetazoa"/>
        </authorList>
    </citation>
    <scope>IDENTIFICATION</scope>
    <source>
        <strain evidence="2">05x7-T-G4-1.051#20</strain>
    </source>
</reference>
<dbReference type="PANTHER" id="PTHR10044:SF139">
    <property type="entry name" value="DEATH-ASSOCIATED INHIBITOR OF APOPTOSIS 2"/>
    <property type="match status" value="1"/>
</dbReference>
<feature type="compositionally biased region" description="Polar residues" evidence="1">
    <location>
        <begin position="212"/>
        <end position="225"/>
    </location>
</feature>
<feature type="region of interest" description="Disordered" evidence="1">
    <location>
        <begin position="1"/>
        <end position="299"/>
    </location>
</feature>
<dbReference type="GO" id="GO:0051726">
    <property type="term" value="P:regulation of cell cycle"/>
    <property type="evidence" value="ECO:0007669"/>
    <property type="project" value="TreeGrafter"/>
</dbReference>
<feature type="compositionally biased region" description="Polar residues" evidence="1">
    <location>
        <begin position="239"/>
        <end position="253"/>
    </location>
</feature>
<name>A0A8W8JKZ4_MAGGI</name>
<dbReference type="AlphaFoldDB" id="A0A8W8JKZ4"/>
<dbReference type="GO" id="GO:0043027">
    <property type="term" value="F:cysteine-type endopeptidase inhibitor activity involved in apoptotic process"/>
    <property type="evidence" value="ECO:0007669"/>
    <property type="project" value="TreeGrafter"/>
</dbReference>
<dbReference type="EnsemblMetazoa" id="G19895.1">
    <property type="protein sequence ID" value="G19895.1:cds"/>
    <property type="gene ID" value="G19895"/>
</dbReference>
<feature type="region of interest" description="Disordered" evidence="1">
    <location>
        <begin position="447"/>
        <end position="529"/>
    </location>
</feature>
<dbReference type="CDD" id="cd14321">
    <property type="entry name" value="UBA_IAPs"/>
    <property type="match status" value="2"/>
</dbReference>
<dbReference type="GO" id="GO:0061630">
    <property type="term" value="F:ubiquitin protein ligase activity"/>
    <property type="evidence" value="ECO:0007669"/>
    <property type="project" value="TreeGrafter"/>
</dbReference>
<accession>A0A8W8JKZ4</accession>
<dbReference type="GO" id="GO:0031398">
    <property type="term" value="P:positive regulation of protein ubiquitination"/>
    <property type="evidence" value="ECO:0007669"/>
    <property type="project" value="TreeGrafter"/>
</dbReference>